<feature type="domain" description="PH" evidence="2">
    <location>
        <begin position="37"/>
        <end position="135"/>
    </location>
</feature>
<dbReference type="Proteomes" id="UP001211907">
    <property type="component" value="Unassembled WGS sequence"/>
</dbReference>
<evidence type="ECO:0000313" key="4">
    <source>
        <dbReference type="Proteomes" id="UP001211907"/>
    </source>
</evidence>
<reference evidence="3" key="1">
    <citation type="submission" date="2020-05" db="EMBL/GenBank/DDBJ databases">
        <title>Phylogenomic resolution of chytrid fungi.</title>
        <authorList>
            <person name="Stajich J.E."/>
            <person name="Amses K."/>
            <person name="Simmons R."/>
            <person name="Seto K."/>
            <person name="Myers J."/>
            <person name="Bonds A."/>
            <person name="Quandt C.A."/>
            <person name="Barry K."/>
            <person name="Liu P."/>
            <person name="Grigoriev I."/>
            <person name="Longcore J.E."/>
            <person name="James T.Y."/>
        </authorList>
    </citation>
    <scope>NUCLEOTIDE SEQUENCE</scope>
    <source>
        <strain evidence="3">JEL0513</strain>
    </source>
</reference>
<proteinExistence type="predicted"/>
<dbReference type="SMART" id="SM00233">
    <property type="entry name" value="PH"/>
    <property type="match status" value="1"/>
</dbReference>
<evidence type="ECO:0000259" key="2">
    <source>
        <dbReference type="PROSITE" id="PS50003"/>
    </source>
</evidence>
<dbReference type="PROSITE" id="PS50003">
    <property type="entry name" value="PH_DOMAIN"/>
    <property type="match status" value="1"/>
</dbReference>
<dbReference type="Pfam" id="PF00169">
    <property type="entry name" value="PH"/>
    <property type="match status" value="1"/>
</dbReference>
<accession>A0AAD5ST26</accession>
<feature type="compositionally biased region" description="Polar residues" evidence="1">
    <location>
        <begin position="143"/>
        <end position="160"/>
    </location>
</feature>
<feature type="compositionally biased region" description="Polar residues" evidence="1">
    <location>
        <begin position="241"/>
        <end position="257"/>
    </location>
</feature>
<feature type="region of interest" description="Disordered" evidence="1">
    <location>
        <begin position="306"/>
        <end position="352"/>
    </location>
</feature>
<dbReference type="InterPro" id="IPR011993">
    <property type="entry name" value="PH-like_dom_sf"/>
</dbReference>
<name>A0AAD5ST26_9FUNG</name>
<feature type="region of interest" description="Disordered" evidence="1">
    <location>
        <begin position="221"/>
        <end position="285"/>
    </location>
</feature>
<sequence length="352" mass="38941">MSQSTHARLDSMLQDIDAHLDGFHLHSDSYDNQQADAGSLSGYLNIVFNASGDLARRFFVLSGRTIFMFASSAQSEYSLDQFHVTKYANILENSVTLPANPFAFELVDDRHLWILATSSQLSKETWMDMIKLLISRSSEPTIQTPPQLYRSSQHSAGSKHNSFDAPPLGDELKISRSGSQASRNGSRRAYSDGGDDVYRRIDDVYSRNSKNEYERMLREQEQFNTSGPHVPFQSGFHQPPSRGNTISSPRLTDSVSSYGGPVYSRKGSFQQYPPSLGGDRESLGSGFMVRPSPDYNRTDSFDGLATPGIPGGGVFGSPITKPAESIKSADSDKEKKKKSHHKAQMAKGFVQF</sequence>
<comment type="caution">
    <text evidence="3">The sequence shown here is derived from an EMBL/GenBank/DDBJ whole genome shotgun (WGS) entry which is preliminary data.</text>
</comment>
<evidence type="ECO:0000256" key="1">
    <source>
        <dbReference type="SAM" id="MobiDB-lite"/>
    </source>
</evidence>
<dbReference type="CDD" id="cd00821">
    <property type="entry name" value="PH"/>
    <property type="match status" value="1"/>
</dbReference>
<evidence type="ECO:0000313" key="3">
    <source>
        <dbReference type="EMBL" id="KAJ3098645.1"/>
    </source>
</evidence>
<keyword evidence="4" id="KW-1185">Reference proteome</keyword>
<dbReference type="InterPro" id="IPR001849">
    <property type="entry name" value="PH_domain"/>
</dbReference>
<feature type="region of interest" description="Disordered" evidence="1">
    <location>
        <begin position="143"/>
        <end position="195"/>
    </location>
</feature>
<dbReference type="EMBL" id="JADGJH010002403">
    <property type="protein sequence ID" value="KAJ3098645.1"/>
    <property type="molecule type" value="Genomic_DNA"/>
</dbReference>
<dbReference type="Gene3D" id="2.30.29.30">
    <property type="entry name" value="Pleckstrin-homology domain (PH domain)/Phosphotyrosine-binding domain (PTB)"/>
    <property type="match status" value="1"/>
</dbReference>
<feature type="compositionally biased region" description="Basic residues" evidence="1">
    <location>
        <begin position="335"/>
        <end position="344"/>
    </location>
</feature>
<dbReference type="AlphaFoldDB" id="A0AAD5ST26"/>
<organism evidence="3 4">
    <name type="scientific">Physocladia obscura</name>
    <dbReference type="NCBI Taxonomy" id="109957"/>
    <lineage>
        <taxon>Eukaryota</taxon>
        <taxon>Fungi</taxon>
        <taxon>Fungi incertae sedis</taxon>
        <taxon>Chytridiomycota</taxon>
        <taxon>Chytridiomycota incertae sedis</taxon>
        <taxon>Chytridiomycetes</taxon>
        <taxon>Chytridiales</taxon>
        <taxon>Chytriomycetaceae</taxon>
        <taxon>Physocladia</taxon>
    </lineage>
</organism>
<dbReference type="SUPFAM" id="SSF50729">
    <property type="entry name" value="PH domain-like"/>
    <property type="match status" value="1"/>
</dbReference>
<protein>
    <recommendedName>
        <fullName evidence="2">PH domain-containing protein</fullName>
    </recommendedName>
</protein>
<gene>
    <name evidence="3" type="ORF">HK100_005063</name>
</gene>